<keyword evidence="2" id="KW-1185">Reference proteome</keyword>
<evidence type="ECO:0000313" key="1">
    <source>
        <dbReference type="EMBL" id="NBC37841.1"/>
    </source>
</evidence>
<sequence>MLMAALLLADAVVTPGGASVTVQVTNVRNANGRVLIALCRKAQFLKETCPINASAPAQPGVTTVVIDNVPPGEWAAQGFLDENNNKKVDQMLFGIPKEGVGFSRDARIVMGPPKWADAVFVQGSGPQVIRFALRYFMGPGSPEAWAKAHPK</sequence>
<dbReference type="RefSeq" id="WP_161720353.1">
    <property type="nucleotide sequence ID" value="NZ_JAAAPO010000006.1"/>
</dbReference>
<comment type="caution">
    <text evidence="1">The sequence shown here is derived from an EMBL/GenBank/DDBJ whole genome shotgun (WGS) entry which is preliminary data.</text>
</comment>
<organism evidence="1 2">
    <name type="scientific">Novosphingobium ovatum</name>
    <dbReference type="NCBI Taxonomy" id="1908523"/>
    <lineage>
        <taxon>Bacteria</taxon>
        <taxon>Pseudomonadati</taxon>
        <taxon>Pseudomonadota</taxon>
        <taxon>Alphaproteobacteria</taxon>
        <taxon>Sphingomonadales</taxon>
        <taxon>Sphingomonadaceae</taxon>
        <taxon>Novosphingobium</taxon>
    </lineage>
</organism>
<proteinExistence type="predicted"/>
<gene>
    <name evidence="1" type="ORF">GTZ99_14900</name>
</gene>
<dbReference type="Pfam" id="PF09912">
    <property type="entry name" value="DUF2141"/>
    <property type="match status" value="1"/>
</dbReference>
<protein>
    <submittedName>
        <fullName evidence="1">DUF2141 domain-containing protein</fullName>
    </submittedName>
</protein>
<evidence type="ECO:0000313" key="2">
    <source>
        <dbReference type="Proteomes" id="UP000753724"/>
    </source>
</evidence>
<dbReference type="EMBL" id="JAAAPO010000006">
    <property type="protein sequence ID" value="NBC37841.1"/>
    <property type="molecule type" value="Genomic_DNA"/>
</dbReference>
<name>A0ABW9XH80_9SPHN</name>
<reference evidence="2" key="1">
    <citation type="submission" date="2020-01" db="EMBL/GenBank/DDBJ databases">
        <title>Sphingomonas sp. strain CSW-10.</title>
        <authorList>
            <person name="Chen W.-M."/>
        </authorList>
    </citation>
    <scope>NUCLEOTIDE SEQUENCE [LARGE SCALE GENOMIC DNA]</scope>
    <source>
        <strain evidence="2">FSY-8</strain>
    </source>
</reference>
<dbReference type="Proteomes" id="UP000753724">
    <property type="component" value="Unassembled WGS sequence"/>
</dbReference>
<dbReference type="InterPro" id="IPR018673">
    <property type="entry name" value="DUF2141"/>
</dbReference>
<accession>A0ABW9XH80</accession>